<evidence type="ECO:0000313" key="2">
    <source>
        <dbReference type="Proteomes" id="UP000249557"/>
    </source>
</evidence>
<dbReference type="GO" id="GO:0003677">
    <property type="term" value="F:DNA binding"/>
    <property type="evidence" value="ECO:0007669"/>
    <property type="project" value="InterPro"/>
</dbReference>
<sequence>MNESFHMANAVDLDNLFLFEKSISHKDFRIEKGDKSIAAGDGQVYVREHAVELRHAEKKLLALLIALQGKKLTINAIQQAIPDTAISKDNRKPAHVHLCNMRKRIKAQLENKIPLDDLEKITKCITLKGLYTWDPKGVEFKKQVEEKKSIRQELKIQAEKRLSKMFNNNILAYGPFVITKSPQQAFSKAVVTVDGNPVKLPPCLKAILATLIARGDNLTAPEKFAEVTPIRQNTLVQNTAVYMSLLRFNIRESLKDCVPPERIEILCSSITSGYRKAGFCDINSQKPTRAGCYCISLPS</sequence>
<dbReference type="AlphaFoldDB" id="A0A2W5A3E3"/>
<dbReference type="InterPro" id="IPR016032">
    <property type="entry name" value="Sig_transdc_resp-reg_C-effctor"/>
</dbReference>
<accession>A0A2W5A3E3</accession>
<name>A0A2W5A3E3_9BACT</name>
<dbReference type="GO" id="GO:0006355">
    <property type="term" value="P:regulation of DNA-templated transcription"/>
    <property type="evidence" value="ECO:0007669"/>
    <property type="project" value="InterPro"/>
</dbReference>
<comment type="caution">
    <text evidence="1">The sequence shown here is derived from an EMBL/GenBank/DDBJ whole genome shotgun (WGS) entry which is preliminary data.</text>
</comment>
<protein>
    <submittedName>
        <fullName evidence="1">Uncharacterized protein</fullName>
    </submittedName>
</protein>
<dbReference type="Proteomes" id="UP000249557">
    <property type="component" value="Unassembled WGS sequence"/>
</dbReference>
<evidence type="ECO:0000313" key="1">
    <source>
        <dbReference type="EMBL" id="PZO89094.1"/>
    </source>
</evidence>
<organism evidence="1 2">
    <name type="scientific">Micavibrio aeruginosavorus</name>
    <dbReference type="NCBI Taxonomy" id="349221"/>
    <lineage>
        <taxon>Bacteria</taxon>
        <taxon>Pseudomonadati</taxon>
        <taxon>Bdellovibrionota</taxon>
        <taxon>Bdellovibrionia</taxon>
        <taxon>Bdellovibrionales</taxon>
        <taxon>Pseudobdellovibrionaceae</taxon>
        <taxon>Micavibrio</taxon>
    </lineage>
</organism>
<dbReference type="EMBL" id="QFNK01000001">
    <property type="protein sequence ID" value="PZO89094.1"/>
    <property type="molecule type" value="Genomic_DNA"/>
</dbReference>
<reference evidence="1 2" key="1">
    <citation type="submission" date="2017-08" db="EMBL/GenBank/DDBJ databases">
        <title>Infants hospitalized years apart are colonized by the same room-sourced microbial strains.</title>
        <authorList>
            <person name="Brooks B."/>
            <person name="Olm M.R."/>
            <person name="Firek B.A."/>
            <person name="Baker R."/>
            <person name="Thomas B.C."/>
            <person name="Morowitz M.J."/>
            <person name="Banfield J.F."/>
        </authorList>
    </citation>
    <scope>NUCLEOTIDE SEQUENCE [LARGE SCALE GENOMIC DNA]</scope>
    <source>
        <strain evidence="1">S2_018_000_R2_104</strain>
    </source>
</reference>
<dbReference type="SUPFAM" id="SSF46894">
    <property type="entry name" value="C-terminal effector domain of the bipartite response regulators"/>
    <property type="match status" value="1"/>
</dbReference>
<gene>
    <name evidence="1" type="ORF">DI626_00065</name>
</gene>
<proteinExistence type="predicted"/>